<dbReference type="Proteomes" id="UP000594638">
    <property type="component" value="Unassembled WGS sequence"/>
</dbReference>
<keyword evidence="2 3" id="KW-0812">Transmembrane</keyword>
<gene>
    <name evidence="3" type="ORF">OLEA9_A005957</name>
</gene>
<feature type="transmembrane region" description="Helical" evidence="2">
    <location>
        <begin position="62"/>
        <end position="81"/>
    </location>
</feature>
<reference evidence="3 4" key="1">
    <citation type="submission" date="2019-12" db="EMBL/GenBank/DDBJ databases">
        <authorList>
            <person name="Alioto T."/>
            <person name="Alioto T."/>
            <person name="Gomez Garrido J."/>
        </authorList>
    </citation>
    <scope>NUCLEOTIDE SEQUENCE [LARGE SCALE GENOMIC DNA]</scope>
</reference>
<dbReference type="PANTHER" id="PTHR37741:SF1">
    <property type="entry name" value="TRANSMEMBRANE PROTEIN"/>
    <property type="match status" value="1"/>
</dbReference>
<dbReference type="EMBL" id="CACTIH010001863">
    <property type="protein sequence ID" value="CAA2966542.1"/>
    <property type="molecule type" value="Genomic_DNA"/>
</dbReference>
<name>A0A8S0QK42_OLEEU</name>
<comment type="caution">
    <text evidence="3">The sequence shown here is derived from an EMBL/GenBank/DDBJ whole genome shotgun (WGS) entry which is preliminary data.</text>
</comment>
<feature type="region of interest" description="Disordered" evidence="1">
    <location>
        <begin position="1"/>
        <end position="53"/>
    </location>
</feature>
<sequence>MASSEGFPAADSEKELNPGQNMDAQVDPISSEIAASKEQSEAEAAKKHKQEERKDCLQTFKTAIIVSGIIVAAAGALFAITKKLKQK</sequence>
<feature type="compositionally biased region" description="Basic and acidic residues" evidence="1">
    <location>
        <begin position="38"/>
        <end position="53"/>
    </location>
</feature>
<dbReference type="Gramene" id="OE9A005957T1">
    <property type="protein sequence ID" value="OE9A005957C1"/>
    <property type="gene ID" value="OE9A005957"/>
</dbReference>
<dbReference type="AlphaFoldDB" id="A0A8S0QK42"/>
<evidence type="ECO:0000313" key="3">
    <source>
        <dbReference type="EMBL" id="CAA2966542.1"/>
    </source>
</evidence>
<organism evidence="3 4">
    <name type="scientific">Olea europaea subsp. europaea</name>
    <dbReference type="NCBI Taxonomy" id="158383"/>
    <lineage>
        <taxon>Eukaryota</taxon>
        <taxon>Viridiplantae</taxon>
        <taxon>Streptophyta</taxon>
        <taxon>Embryophyta</taxon>
        <taxon>Tracheophyta</taxon>
        <taxon>Spermatophyta</taxon>
        <taxon>Magnoliopsida</taxon>
        <taxon>eudicotyledons</taxon>
        <taxon>Gunneridae</taxon>
        <taxon>Pentapetalae</taxon>
        <taxon>asterids</taxon>
        <taxon>lamiids</taxon>
        <taxon>Lamiales</taxon>
        <taxon>Oleaceae</taxon>
        <taxon>Oleeae</taxon>
        <taxon>Olea</taxon>
    </lineage>
</organism>
<keyword evidence="4" id="KW-1185">Reference proteome</keyword>
<evidence type="ECO:0000256" key="2">
    <source>
        <dbReference type="SAM" id="Phobius"/>
    </source>
</evidence>
<proteinExistence type="predicted"/>
<evidence type="ECO:0000313" key="4">
    <source>
        <dbReference type="Proteomes" id="UP000594638"/>
    </source>
</evidence>
<keyword evidence="2" id="KW-1133">Transmembrane helix</keyword>
<dbReference type="PANTHER" id="PTHR37741">
    <property type="entry name" value="TRANSMEMBRANE PROTEIN"/>
    <property type="match status" value="1"/>
</dbReference>
<evidence type="ECO:0000256" key="1">
    <source>
        <dbReference type="SAM" id="MobiDB-lite"/>
    </source>
</evidence>
<keyword evidence="2" id="KW-0472">Membrane</keyword>
<protein>
    <submittedName>
        <fullName evidence="3">Transmembrane</fullName>
    </submittedName>
</protein>
<accession>A0A8S0QK42</accession>